<dbReference type="Proteomes" id="UP000199322">
    <property type="component" value="Unassembled WGS sequence"/>
</dbReference>
<feature type="transmembrane region" description="Helical" evidence="6">
    <location>
        <begin position="74"/>
        <end position="93"/>
    </location>
</feature>
<evidence type="ECO:0000256" key="5">
    <source>
        <dbReference type="ARBA" id="ARBA00023136"/>
    </source>
</evidence>
<dbReference type="PANTHER" id="PTHR11101">
    <property type="entry name" value="PHOSPHATE TRANSPORTER"/>
    <property type="match status" value="1"/>
</dbReference>
<dbReference type="GO" id="GO:0016020">
    <property type="term" value="C:membrane"/>
    <property type="evidence" value="ECO:0007669"/>
    <property type="project" value="UniProtKB-SubCell"/>
</dbReference>
<reference evidence="7 9" key="1">
    <citation type="submission" date="2016-10" db="EMBL/GenBank/DDBJ databases">
        <authorList>
            <person name="de Groot N.N."/>
        </authorList>
    </citation>
    <scope>NUCLEOTIDE SEQUENCE [LARGE SCALE GENOMIC DNA]</scope>
    <source>
        <strain evidence="7 9">WG14</strain>
    </source>
</reference>
<feature type="transmembrane region" description="Helical" evidence="6">
    <location>
        <begin position="122"/>
        <end position="147"/>
    </location>
</feature>
<evidence type="ECO:0000256" key="3">
    <source>
        <dbReference type="ARBA" id="ARBA00022692"/>
    </source>
</evidence>
<dbReference type="GO" id="GO:0035435">
    <property type="term" value="P:phosphate ion transmembrane transport"/>
    <property type="evidence" value="ECO:0007669"/>
    <property type="project" value="TreeGrafter"/>
</dbReference>
<feature type="transmembrane region" description="Helical" evidence="6">
    <location>
        <begin position="159"/>
        <end position="178"/>
    </location>
</feature>
<evidence type="ECO:0000313" key="9">
    <source>
        <dbReference type="Proteomes" id="UP000199322"/>
    </source>
</evidence>
<dbReference type="EMBL" id="FMYV01000003">
    <property type="protein sequence ID" value="SDC33243.1"/>
    <property type="molecule type" value="Genomic_DNA"/>
</dbReference>
<accession>A0A1G6KQK4</accession>
<reference evidence="8 10" key="2">
    <citation type="submission" date="2019-04" db="EMBL/GenBank/DDBJ databases">
        <title>Draft genome sequence data and analysis of a Fermenting Bacterium, Geotoga petraea strain HO-Geo1, isolated from heavy-oil petroleum reservoir in Russia.</title>
        <authorList>
            <person name="Grouzdev D.S."/>
            <person name="Semenova E.M."/>
            <person name="Sokolova D.S."/>
            <person name="Tourova T.P."/>
            <person name="Poltaraus A.B."/>
            <person name="Nazina T.N."/>
        </authorList>
    </citation>
    <scope>NUCLEOTIDE SEQUENCE [LARGE SCALE GENOMIC DNA]</scope>
    <source>
        <strain evidence="8 10">HO-Geo1</strain>
    </source>
</reference>
<dbReference type="Proteomes" id="UP000297288">
    <property type="component" value="Unassembled WGS sequence"/>
</dbReference>
<dbReference type="PANTHER" id="PTHR11101:SF80">
    <property type="entry name" value="PHOSPHATE TRANSPORTER"/>
    <property type="match status" value="1"/>
</dbReference>
<proteinExistence type="predicted"/>
<evidence type="ECO:0000256" key="6">
    <source>
        <dbReference type="SAM" id="Phobius"/>
    </source>
</evidence>
<feature type="transmembrane region" description="Helical" evidence="6">
    <location>
        <begin position="190"/>
        <end position="210"/>
    </location>
</feature>
<evidence type="ECO:0000313" key="8">
    <source>
        <dbReference type="EMBL" id="TGG88694.1"/>
    </source>
</evidence>
<feature type="transmembrane region" description="Helical" evidence="6">
    <location>
        <begin position="284"/>
        <end position="305"/>
    </location>
</feature>
<dbReference type="RefSeq" id="WP_091403087.1">
    <property type="nucleotide sequence ID" value="NZ_FMYV01000003.1"/>
</dbReference>
<keyword evidence="4 6" id="KW-1133">Transmembrane helix</keyword>
<keyword evidence="3 6" id="KW-0812">Transmembrane</keyword>
<gene>
    <name evidence="8" type="ORF">E4650_00375</name>
    <name evidence="7" type="ORF">SAMN04488588_0846</name>
</gene>
<dbReference type="EMBL" id="SRME01000001">
    <property type="protein sequence ID" value="TGG88694.1"/>
    <property type="molecule type" value="Genomic_DNA"/>
</dbReference>
<feature type="transmembrane region" description="Helical" evidence="6">
    <location>
        <begin position="40"/>
        <end position="62"/>
    </location>
</feature>
<keyword evidence="5 6" id="KW-0472">Membrane</keyword>
<evidence type="ECO:0000313" key="7">
    <source>
        <dbReference type="EMBL" id="SDC33243.1"/>
    </source>
</evidence>
<keyword evidence="2" id="KW-0813">Transport</keyword>
<evidence type="ECO:0000256" key="2">
    <source>
        <dbReference type="ARBA" id="ARBA00022448"/>
    </source>
</evidence>
<organism evidence="7 9">
    <name type="scientific">Geotoga petraea</name>
    <dbReference type="NCBI Taxonomy" id="28234"/>
    <lineage>
        <taxon>Bacteria</taxon>
        <taxon>Thermotogati</taxon>
        <taxon>Thermotogota</taxon>
        <taxon>Thermotogae</taxon>
        <taxon>Petrotogales</taxon>
        <taxon>Petrotogaceae</taxon>
        <taxon>Geotoga</taxon>
    </lineage>
</organism>
<dbReference type="STRING" id="28234.SAMN04488588_0846"/>
<keyword evidence="9" id="KW-1185">Reference proteome</keyword>
<dbReference type="AlphaFoldDB" id="A0A1G6KQK4"/>
<comment type="subcellular location">
    <subcellularLocation>
        <location evidence="1">Membrane</location>
        <topology evidence="1">Multi-pass membrane protein</topology>
    </subcellularLocation>
</comment>
<evidence type="ECO:0000256" key="4">
    <source>
        <dbReference type="ARBA" id="ARBA00022989"/>
    </source>
</evidence>
<evidence type="ECO:0000256" key="1">
    <source>
        <dbReference type="ARBA" id="ARBA00004141"/>
    </source>
</evidence>
<evidence type="ECO:0000313" key="10">
    <source>
        <dbReference type="Proteomes" id="UP000297288"/>
    </source>
</evidence>
<sequence length="309" mass="32607">MFLLFLPSIFLGWSLGSNDAANIFGPPVSSGVIKYKNAIITASIFVIIGAVVGGSAGLHNIGNLSQISLEQSSLALLIAAITVTVMTSIGLPVSTTQAVVGAIVGFGIFGGSVDFSILNKIWLSWIGTPIGAGIFSFIFYKLFSFVFEKIKSIQSQDRFILVLTWIVGIYGSYSLGANNVANVTGVFNGIILNTQLLALIGGVSIALGILTYSRKVMYTVGSKIVNLDHFSAMIVMLGAAITVWVYSLIGVPVSSSQAIVGAVIGIGLSTGTKTFNKQMILKIIFGWIGTPFISGIISFSVLKIMEVFI</sequence>
<name>A0A1G6KQK4_9BACT</name>
<dbReference type="Pfam" id="PF01384">
    <property type="entry name" value="PHO4"/>
    <property type="match status" value="1"/>
</dbReference>
<protein>
    <submittedName>
        <fullName evidence="7 8">Inorganic phosphate transporter</fullName>
    </submittedName>
</protein>
<dbReference type="OrthoDB" id="19855at2"/>
<dbReference type="InterPro" id="IPR001204">
    <property type="entry name" value="Phos_transporter"/>
</dbReference>
<dbReference type="GO" id="GO:0005315">
    <property type="term" value="F:phosphate transmembrane transporter activity"/>
    <property type="evidence" value="ECO:0007669"/>
    <property type="project" value="InterPro"/>
</dbReference>
<feature type="transmembrane region" description="Helical" evidence="6">
    <location>
        <begin position="230"/>
        <end position="249"/>
    </location>
</feature>